<evidence type="ECO:0000313" key="3">
    <source>
        <dbReference type="Proteomes" id="UP000006727"/>
    </source>
</evidence>
<protein>
    <submittedName>
        <fullName evidence="1 2">Uncharacterized protein</fullName>
    </submittedName>
</protein>
<gene>
    <name evidence="1" type="ORF">PHYPA_015390</name>
</gene>
<accession>A0A2K1JVR5</accession>
<dbReference type="Gramene" id="Pp3c11_22351V3.1">
    <property type="protein sequence ID" value="PAC:32958950.CDS.1"/>
    <property type="gene ID" value="Pp3c11_22351"/>
</dbReference>
<evidence type="ECO:0000313" key="1">
    <source>
        <dbReference type="EMBL" id="PNR45619.1"/>
    </source>
</evidence>
<reference evidence="1 3" key="1">
    <citation type="journal article" date="2008" name="Science">
        <title>The Physcomitrella genome reveals evolutionary insights into the conquest of land by plants.</title>
        <authorList>
            <person name="Rensing S."/>
            <person name="Lang D."/>
            <person name="Zimmer A."/>
            <person name="Terry A."/>
            <person name="Salamov A."/>
            <person name="Shapiro H."/>
            <person name="Nishiyama T."/>
            <person name="Perroud P.-F."/>
            <person name="Lindquist E."/>
            <person name="Kamisugi Y."/>
            <person name="Tanahashi T."/>
            <person name="Sakakibara K."/>
            <person name="Fujita T."/>
            <person name="Oishi K."/>
            <person name="Shin-I T."/>
            <person name="Kuroki Y."/>
            <person name="Toyoda A."/>
            <person name="Suzuki Y."/>
            <person name="Hashimoto A."/>
            <person name="Yamaguchi K."/>
            <person name="Sugano A."/>
            <person name="Kohara Y."/>
            <person name="Fujiyama A."/>
            <person name="Anterola A."/>
            <person name="Aoki S."/>
            <person name="Ashton N."/>
            <person name="Barbazuk W.B."/>
            <person name="Barker E."/>
            <person name="Bennetzen J."/>
            <person name="Bezanilla M."/>
            <person name="Blankenship R."/>
            <person name="Cho S.H."/>
            <person name="Dutcher S."/>
            <person name="Estelle M."/>
            <person name="Fawcett J.A."/>
            <person name="Gundlach H."/>
            <person name="Hanada K."/>
            <person name="Heyl A."/>
            <person name="Hicks K.A."/>
            <person name="Hugh J."/>
            <person name="Lohr M."/>
            <person name="Mayer K."/>
            <person name="Melkozernov A."/>
            <person name="Murata T."/>
            <person name="Nelson D."/>
            <person name="Pils B."/>
            <person name="Prigge M."/>
            <person name="Reiss B."/>
            <person name="Renner T."/>
            <person name="Rombauts S."/>
            <person name="Rushton P."/>
            <person name="Sanderfoot A."/>
            <person name="Schween G."/>
            <person name="Shiu S.-H."/>
            <person name="Stueber K."/>
            <person name="Theodoulou F.L."/>
            <person name="Tu H."/>
            <person name="Van de Peer Y."/>
            <person name="Verrier P.J."/>
            <person name="Waters E."/>
            <person name="Wood A."/>
            <person name="Yang L."/>
            <person name="Cove D."/>
            <person name="Cuming A."/>
            <person name="Hasebe M."/>
            <person name="Lucas S."/>
            <person name="Mishler D.B."/>
            <person name="Reski R."/>
            <person name="Grigoriev I."/>
            <person name="Quatrano R.S."/>
            <person name="Boore J.L."/>
        </authorList>
    </citation>
    <scope>NUCLEOTIDE SEQUENCE [LARGE SCALE GENOMIC DNA]</scope>
    <source>
        <strain evidence="2 3">cv. Gransden 2004</strain>
    </source>
</reference>
<evidence type="ECO:0000313" key="2">
    <source>
        <dbReference type="EnsemblPlants" id="PAC:32958950.CDS.1"/>
    </source>
</evidence>
<dbReference type="Proteomes" id="UP000006727">
    <property type="component" value="Chromosome 11"/>
</dbReference>
<name>A0A2K1JVR5_PHYPA</name>
<proteinExistence type="predicted"/>
<organism evidence="1">
    <name type="scientific">Physcomitrium patens</name>
    <name type="common">Spreading-leaved earth moss</name>
    <name type="synonym">Physcomitrella patens</name>
    <dbReference type="NCBI Taxonomy" id="3218"/>
    <lineage>
        <taxon>Eukaryota</taxon>
        <taxon>Viridiplantae</taxon>
        <taxon>Streptophyta</taxon>
        <taxon>Embryophyta</taxon>
        <taxon>Bryophyta</taxon>
        <taxon>Bryophytina</taxon>
        <taxon>Bryopsida</taxon>
        <taxon>Funariidae</taxon>
        <taxon>Funariales</taxon>
        <taxon>Funariaceae</taxon>
        <taxon>Physcomitrium</taxon>
    </lineage>
</organism>
<reference evidence="1 3" key="2">
    <citation type="journal article" date="2018" name="Plant J.">
        <title>The Physcomitrella patens chromosome-scale assembly reveals moss genome structure and evolution.</title>
        <authorList>
            <person name="Lang D."/>
            <person name="Ullrich K.K."/>
            <person name="Murat F."/>
            <person name="Fuchs J."/>
            <person name="Jenkins J."/>
            <person name="Haas F.B."/>
            <person name="Piednoel M."/>
            <person name="Gundlach H."/>
            <person name="Van Bel M."/>
            <person name="Meyberg R."/>
            <person name="Vives C."/>
            <person name="Morata J."/>
            <person name="Symeonidi A."/>
            <person name="Hiss M."/>
            <person name="Muchero W."/>
            <person name="Kamisugi Y."/>
            <person name="Saleh O."/>
            <person name="Blanc G."/>
            <person name="Decker E.L."/>
            <person name="van Gessel N."/>
            <person name="Grimwood J."/>
            <person name="Hayes R.D."/>
            <person name="Graham S.W."/>
            <person name="Gunter L.E."/>
            <person name="McDaniel S.F."/>
            <person name="Hoernstein S.N.W."/>
            <person name="Larsson A."/>
            <person name="Li F.W."/>
            <person name="Perroud P.F."/>
            <person name="Phillips J."/>
            <person name="Ranjan P."/>
            <person name="Rokshar D.S."/>
            <person name="Rothfels C.J."/>
            <person name="Schneider L."/>
            <person name="Shu S."/>
            <person name="Stevenson D.W."/>
            <person name="Thummler F."/>
            <person name="Tillich M."/>
            <person name="Villarreal Aguilar J.C."/>
            <person name="Widiez T."/>
            <person name="Wong G.K."/>
            <person name="Wymore A."/>
            <person name="Zhang Y."/>
            <person name="Zimmer A.D."/>
            <person name="Quatrano R.S."/>
            <person name="Mayer K.F.X."/>
            <person name="Goodstein D."/>
            <person name="Casacuberta J.M."/>
            <person name="Vandepoele K."/>
            <person name="Reski R."/>
            <person name="Cuming A.C."/>
            <person name="Tuskan G.A."/>
            <person name="Maumus F."/>
            <person name="Salse J."/>
            <person name="Schmutz J."/>
            <person name="Rensing S.A."/>
        </authorList>
    </citation>
    <scope>NUCLEOTIDE SEQUENCE [LARGE SCALE GENOMIC DNA]</scope>
    <source>
        <strain evidence="2 3">cv. Gransden 2004</strain>
    </source>
</reference>
<dbReference type="InParanoid" id="A0A2K1JVR5"/>
<dbReference type="EMBL" id="ABEU02000011">
    <property type="protein sequence ID" value="PNR45619.1"/>
    <property type="molecule type" value="Genomic_DNA"/>
</dbReference>
<sequence length="109" mass="12384">MLRSQRRCYFDDNMDLIIQSSQLSVGIECQFGDKNSTSIAASTPKNVLLTLQELYGFLVLSLCLERRCCDCCRQPWRWLLLFLISCSARTFRGILTLDSVVVVSLEPLG</sequence>
<dbReference type="AlphaFoldDB" id="A0A2K1JVR5"/>
<reference evidence="2" key="3">
    <citation type="submission" date="2020-12" db="UniProtKB">
        <authorList>
            <consortium name="EnsemblPlants"/>
        </authorList>
    </citation>
    <scope>IDENTIFICATION</scope>
</reference>
<keyword evidence="3" id="KW-1185">Reference proteome</keyword>
<dbReference type="EnsemblPlants" id="Pp3c11_22351V3.1">
    <property type="protein sequence ID" value="PAC:32958950.CDS.1"/>
    <property type="gene ID" value="Pp3c11_22351"/>
</dbReference>